<sequence>PTKWMGLLTSSLASTSSGSFLVSNNPYTSNTPLPRMLEKAPLELAEPDWGLLKPHASMSRYQSHLSMEVENEWLTGVLRNAKNYVDAFAKREEIYAAQSVIQDMSLMKLNRALHAKEKKKGWKRDNEVLPNQGLSRLWTEQGILDFQRQKKNRLSDEAVQKEQRKAKKSSKKAAKGELEAEWKNIKDKHKGQVKAWTTECAQLREKGVKAKDLPRKPAHISKKAL</sequence>
<comment type="caution">
    <text evidence="1">The sequence shown here is derived from an EMBL/GenBank/DDBJ whole genome shotgun (WGS) entry which is preliminary data.</text>
</comment>
<gene>
    <name evidence="1" type="ORF">F5876DRAFT_25153</name>
</gene>
<evidence type="ECO:0000313" key="2">
    <source>
        <dbReference type="Proteomes" id="UP001163835"/>
    </source>
</evidence>
<name>A0ACC1TG84_9AGAR</name>
<dbReference type="Proteomes" id="UP001163835">
    <property type="component" value="Unassembled WGS sequence"/>
</dbReference>
<feature type="non-terminal residue" evidence="1">
    <location>
        <position position="1"/>
    </location>
</feature>
<organism evidence="1 2">
    <name type="scientific">Lentinula aff. lateritia</name>
    <dbReference type="NCBI Taxonomy" id="2804960"/>
    <lineage>
        <taxon>Eukaryota</taxon>
        <taxon>Fungi</taxon>
        <taxon>Dikarya</taxon>
        <taxon>Basidiomycota</taxon>
        <taxon>Agaricomycotina</taxon>
        <taxon>Agaricomycetes</taxon>
        <taxon>Agaricomycetidae</taxon>
        <taxon>Agaricales</taxon>
        <taxon>Marasmiineae</taxon>
        <taxon>Omphalotaceae</taxon>
        <taxon>Lentinula</taxon>
    </lineage>
</organism>
<accession>A0ACC1TG84</accession>
<evidence type="ECO:0000313" key="1">
    <source>
        <dbReference type="EMBL" id="KAJ3803769.1"/>
    </source>
</evidence>
<reference evidence="1" key="1">
    <citation type="submission" date="2022-09" db="EMBL/GenBank/DDBJ databases">
        <title>A Global Phylogenomic Analysis of the Shiitake Genus Lentinula.</title>
        <authorList>
            <consortium name="DOE Joint Genome Institute"/>
            <person name="Sierra-Patev S."/>
            <person name="Min B."/>
            <person name="Naranjo-Ortiz M."/>
            <person name="Looney B."/>
            <person name="Konkel Z."/>
            <person name="Slot J.C."/>
            <person name="Sakamoto Y."/>
            <person name="Steenwyk J.L."/>
            <person name="Rokas A."/>
            <person name="Carro J."/>
            <person name="Camarero S."/>
            <person name="Ferreira P."/>
            <person name="Molpeceres G."/>
            <person name="Ruiz-Duenas F.J."/>
            <person name="Serrano A."/>
            <person name="Henrissat B."/>
            <person name="Drula E."/>
            <person name="Hughes K.W."/>
            <person name="Mata J.L."/>
            <person name="Ishikawa N.K."/>
            <person name="Vargas-Isla R."/>
            <person name="Ushijima S."/>
            <person name="Smith C.A."/>
            <person name="Ahrendt S."/>
            <person name="Andreopoulos W."/>
            <person name="He G."/>
            <person name="Labutti K."/>
            <person name="Lipzen A."/>
            <person name="Ng V."/>
            <person name="Riley R."/>
            <person name="Sandor L."/>
            <person name="Barry K."/>
            <person name="Martinez A.T."/>
            <person name="Xiao Y."/>
            <person name="Gibbons J.G."/>
            <person name="Terashima K."/>
            <person name="Grigoriev I.V."/>
            <person name="Hibbett D.S."/>
        </authorList>
    </citation>
    <scope>NUCLEOTIDE SEQUENCE</scope>
    <source>
        <strain evidence="1">TMI1499</strain>
    </source>
</reference>
<dbReference type="EMBL" id="MU796819">
    <property type="protein sequence ID" value="KAJ3803769.1"/>
    <property type="molecule type" value="Genomic_DNA"/>
</dbReference>
<keyword evidence="2" id="KW-1185">Reference proteome</keyword>
<protein>
    <submittedName>
        <fullName evidence="1">Uncharacterized protein</fullName>
    </submittedName>
</protein>
<feature type="non-terminal residue" evidence="1">
    <location>
        <position position="225"/>
    </location>
</feature>
<proteinExistence type="predicted"/>